<evidence type="ECO:0000256" key="1">
    <source>
        <dbReference type="SAM" id="MobiDB-lite"/>
    </source>
</evidence>
<evidence type="ECO:0000313" key="4">
    <source>
        <dbReference type="Proteomes" id="UP001275084"/>
    </source>
</evidence>
<keyword evidence="4" id="KW-1185">Reference proteome</keyword>
<feature type="signal peptide" evidence="2">
    <location>
        <begin position="1"/>
        <end position="17"/>
    </location>
</feature>
<proteinExistence type="predicted"/>
<dbReference type="AlphaFoldDB" id="A0AAJ0ME11"/>
<gene>
    <name evidence="3" type="ORF">B0T25DRAFT_199276</name>
</gene>
<feature type="chain" id="PRO_5042575422" evidence="2">
    <location>
        <begin position="18"/>
        <end position="223"/>
    </location>
</feature>
<reference evidence="3" key="1">
    <citation type="journal article" date="2023" name="Mol. Phylogenet. Evol.">
        <title>Genome-scale phylogeny and comparative genomics of the fungal order Sordariales.</title>
        <authorList>
            <person name="Hensen N."/>
            <person name="Bonometti L."/>
            <person name="Westerberg I."/>
            <person name="Brannstrom I.O."/>
            <person name="Guillou S."/>
            <person name="Cros-Aarteil S."/>
            <person name="Calhoun S."/>
            <person name="Haridas S."/>
            <person name="Kuo A."/>
            <person name="Mondo S."/>
            <person name="Pangilinan J."/>
            <person name="Riley R."/>
            <person name="LaButti K."/>
            <person name="Andreopoulos B."/>
            <person name="Lipzen A."/>
            <person name="Chen C."/>
            <person name="Yan M."/>
            <person name="Daum C."/>
            <person name="Ng V."/>
            <person name="Clum A."/>
            <person name="Steindorff A."/>
            <person name="Ohm R.A."/>
            <person name="Martin F."/>
            <person name="Silar P."/>
            <person name="Natvig D.O."/>
            <person name="Lalanne C."/>
            <person name="Gautier V."/>
            <person name="Ament-Velasquez S.L."/>
            <person name="Kruys A."/>
            <person name="Hutchinson M.I."/>
            <person name="Powell A.J."/>
            <person name="Barry K."/>
            <person name="Miller A.N."/>
            <person name="Grigoriev I.V."/>
            <person name="Debuchy R."/>
            <person name="Gladieux P."/>
            <person name="Hiltunen Thoren M."/>
            <person name="Johannesson H."/>
        </authorList>
    </citation>
    <scope>NUCLEOTIDE SEQUENCE</scope>
    <source>
        <strain evidence="3">CBS 955.72</strain>
    </source>
</reference>
<dbReference type="EMBL" id="JAUIQD010000004">
    <property type="protein sequence ID" value="KAK3353018.1"/>
    <property type="molecule type" value="Genomic_DNA"/>
</dbReference>
<evidence type="ECO:0000313" key="3">
    <source>
        <dbReference type="EMBL" id="KAK3353018.1"/>
    </source>
</evidence>
<accession>A0AAJ0ME11</accession>
<organism evidence="3 4">
    <name type="scientific">Lasiosphaeria hispida</name>
    <dbReference type="NCBI Taxonomy" id="260671"/>
    <lineage>
        <taxon>Eukaryota</taxon>
        <taxon>Fungi</taxon>
        <taxon>Dikarya</taxon>
        <taxon>Ascomycota</taxon>
        <taxon>Pezizomycotina</taxon>
        <taxon>Sordariomycetes</taxon>
        <taxon>Sordariomycetidae</taxon>
        <taxon>Sordariales</taxon>
        <taxon>Lasiosphaeriaceae</taxon>
        <taxon>Lasiosphaeria</taxon>
    </lineage>
</organism>
<feature type="region of interest" description="Disordered" evidence="1">
    <location>
        <begin position="204"/>
        <end position="223"/>
    </location>
</feature>
<keyword evidence="2" id="KW-0732">Signal</keyword>
<evidence type="ECO:0000256" key="2">
    <source>
        <dbReference type="SAM" id="SignalP"/>
    </source>
</evidence>
<protein>
    <submittedName>
        <fullName evidence="3">Uncharacterized protein</fullName>
    </submittedName>
</protein>
<sequence length="223" mass="22869">MKFSTVIVSALATIVSAAPTEKRAAFDLAQLNGLNNFNQVNLNYLLGINSLDLNLLGTLGQVNNFDILKFSGLFQQNQFDVQALLQLQQLQTVLAFGQQGLFNGFDLGGLNLDVLQLGLLQQNVGVLDLQQFIAPQIVTQVQTVASQILPFGGGINNGVFGSGLSGGFSSGLSSGLSGDVLSGAAAPGVVSDVSDGAAVTSAPDTGVVTAAEQDAQEGASSLP</sequence>
<comment type="caution">
    <text evidence="3">The sequence shown here is derived from an EMBL/GenBank/DDBJ whole genome shotgun (WGS) entry which is preliminary data.</text>
</comment>
<name>A0AAJ0ME11_9PEZI</name>
<reference evidence="3" key="2">
    <citation type="submission" date="2023-06" db="EMBL/GenBank/DDBJ databases">
        <authorList>
            <consortium name="Lawrence Berkeley National Laboratory"/>
            <person name="Haridas S."/>
            <person name="Hensen N."/>
            <person name="Bonometti L."/>
            <person name="Westerberg I."/>
            <person name="Brannstrom I.O."/>
            <person name="Guillou S."/>
            <person name="Cros-Aarteil S."/>
            <person name="Calhoun S."/>
            <person name="Kuo A."/>
            <person name="Mondo S."/>
            <person name="Pangilinan J."/>
            <person name="Riley R."/>
            <person name="Labutti K."/>
            <person name="Andreopoulos B."/>
            <person name="Lipzen A."/>
            <person name="Chen C."/>
            <person name="Yanf M."/>
            <person name="Daum C."/>
            <person name="Ng V."/>
            <person name="Clum A."/>
            <person name="Steindorff A."/>
            <person name="Ohm R."/>
            <person name="Martin F."/>
            <person name="Silar P."/>
            <person name="Natvig D."/>
            <person name="Lalanne C."/>
            <person name="Gautier V."/>
            <person name="Ament-Velasquez S.L."/>
            <person name="Kruys A."/>
            <person name="Hutchinson M.I."/>
            <person name="Powell A.J."/>
            <person name="Barry K."/>
            <person name="Miller A.N."/>
            <person name="Grigoriev I.V."/>
            <person name="Debuchy R."/>
            <person name="Gladieux P."/>
            <person name="Thoren M.H."/>
            <person name="Johannesson H."/>
        </authorList>
    </citation>
    <scope>NUCLEOTIDE SEQUENCE</scope>
    <source>
        <strain evidence="3">CBS 955.72</strain>
    </source>
</reference>
<dbReference type="Proteomes" id="UP001275084">
    <property type="component" value="Unassembled WGS sequence"/>
</dbReference>